<accession>A0A7S2D1F7</accession>
<feature type="region of interest" description="Disordered" evidence="1">
    <location>
        <begin position="1"/>
        <end position="26"/>
    </location>
</feature>
<evidence type="ECO:0000313" key="2">
    <source>
        <dbReference type="EMBL" id="CAD9441472.1"/>
    </source>
</evidence>
<feature type="compositionally biased region" description="Basic residues" evidence="1">
    <location>
        <begin position="173"/>
        <end position="184"/>
    </location>
</feature>
<proteinExistence type="predicted"/>
<feature type="region of interest" description="Disordered" evidence="1">
    <location>
        <begin position="141"/>
        <end position="184"/>
    </location>
</feature>
<protein>
    <submittedName>
        <fullName evidence="2">Uncharacterized protein</fullName>
    </submittedName>
</protein>
<dbReference type="AlphaFoldDB" id="A0A7S2D1F7"/>
<reference evidence="2" key="1">
    <citation type="submission" date="2021-01" db="EMBL/GenBank/DDBJ databases">
        <authorList>
            <person name="Corre E."/>
            <person name="Pelletier E."/>
            <person name="Niang G."/>
            <person name="Scheremetjew M."/>
            <person name="Finn R."/>
            <person name="Kale V."/>
            <person name="Holt S."/>
            <person name="Cochrane G."/>
            <person name="Meng A."/>
            <person name="Brown T."/>
            <person name="Cohen L."/>
        </authorList>
    </citation>
    <scope>NUCLEOTIDE SEQUENCE</scope>
    <source>
        <strain evidence="2">RCC1693</strain>
    </source>
</reference>
<name>A0A7S2D1F7_9STRA</name>
<sequence length="230" mass="25507">MQGEGGEPLRPIEAERSSYFFEPPPRAAPAPYLERMAAMHEPIRSAAETPAPWSKVHTQPIAIPDLNHTGVRTEFTYNGETFLRPDGSVSLDLQNSIRSKVAALPKRPTHDTDDIQHIDLVRSIRRSNTLQHSAASVLKRQSLGQNMSQARLSDEEPAIEWNEGSADSVRSGASKKKGRARRLKKPYSGTSLLDCLLDLEYGSTSGSLAEKPFRWEISGFVNALDRDEDV</sequence>
<gene>
    <name evidence="2" type="ORF">FPAR1323_LOCUS14888</name>
</gene>
<organism evidence="2">
    <name type="scientific">Florenciella parvula</name>
    <dbReference type="NCBI Taxonomy" id="236787"/>
    <lineage>
        <taxon>Eukaryota</taxon>
        <taxon>Sar</taxon>
        <taxon>Stramenopiles</taxon>
        <taxon>Ochrophyta</taxon>
        <taxon>Dictyochophyceae</taxon>
        <taxon>Florenciellales</taxon>
        <taxon>Florenciella</taxon>
    </lineage>
</organism>
<evidence type="ECO:0000256" key="1">
    <source>
        <dbReference type="SAM" id="MobiDB-lite"/>
    </source>
</evidence>
<dbReference type="EMBL" id="HBGT01028529">
    <property type="protein sequence ID" value="CAD9441472.1"/>
    <property type="molecule type" value="Transcribed_RNA"/>
</dbReference>
<feature type="compositionally biased region" description="Polar residues" evidence="1">
    <location>
        <begin position="142"/>
        <end position="151"/>
    </location>
</feature>